<dbReference type="Proteomes" id="UP001603857">
    <property type="component" value="Unassembled WGS sequence"/>
</dbReference>
<dbReference type="EMBL" id="JBGMDY010000007">
    <property type="protein sequence ID" value="KAL2328770.1"/>
    <property type="molecule type" value="Genomic_DNA"/>
</dbReference>
<sequence>MFNHIHKVIVLKELLNKRPFFFRLPSLEEHLPKEFLHFQNQHSYKLLTEEPLHWSEMHQHSQGTQSQILHHEKVCSHVGLLAQAW</sequence>
<organism evidence="1 2">
    <name type="scientific">Flemingia macrophylla</name>
    <dbReference type="NCBI Taxonomy" id="520843"/>
    <lineage>
        <taxon>Eukaryota</taxon>
        <taxon>Viridiplantae</taxon>
        <taxon>Streptophyta</taxon>
        <taxon>Embryophyta</taxon>
        <taxon>Tracheophyta</taxon>
        <taxon>Spermatophyta</taxon>
        <taxon>Magnoliopsida</taxon>
        <taxon>eudicotyledons</taxon>
        <taxon>Gunneridae</taxon>
        <taxon>Pentapetalae</taxon>
        <taxon>rosids</taxon>
        <taxon>fabids</taxon>
        <taxon>Fabales</taxon>
        <taxon>Fabaceae</taxon>
        <taxon>Papilionoideae</taxon>
        <taxon>50 kb inversion clade</taxon>
        <taxon>NPAAA clade</taxon>
        <taxon>indigoferoid/millettioid clade</taxon>
        <taxon>Phaseoleae</taxon>
        <taxon>Flemingia</taxon>
    </lineage>
</organism>
<gene>
    <name evidence="1" type="ORF">Fmac_022197</name>
</gene>
<comment type="caution">
    <text evidence="1">The sequence shown here is derived from an EMBL/GenBank/DDBJ whole genome shotgun (WGS) entry which is preliminary data.</text>
</comment>
<accession>A0ABD1LZ15</accession>
<reference evidence="1 2" key="1">
    <citation type="submission" date="2024-08" db="EMBL/GenBank/DDBJ databases">
        <title>Insights into the chromosomal genome structure of Flemingia macrophylla.</title>
        <authorList>
            <person name="Ding Y."/>
            <person name="Zhao Y."/>
            <person name="Bi W."/>
            <person name="Wu M."/>
            <person name="Zhao G."/>
            <person name="Gong Y."/>
            <person name="Li W."/>
            <person name="Zhang P."/>
        </authorList>
    </citation>
    <scope>NUCLEOTIDE SEQUENCE [LARGE SCALE GENOMIC DNA]</scope>
    <source>
        <strain evidence="1">DYQJB</strain>
        <tissue evidence="1">Leaf</tissue>
    </source>
</reference>
<protein>
    <submittedName>
        <fullName evidence="1">Uncharacterized protein</fullName>
    </submittedName>
</protein>
<evidence type="ECO:0000313" key="2">
    <source>
        <dbReference type="Proteomes" id="UP001603857"/>
    </source>
</evidence>
<evidence type="ECO:0000313" key="1">
    <source>
        <dbReference type="EMBL" id="KAL2328770.1"/>
    </source>
</evidence>
<dbReference type="AlphaFoldDB" id="A0ABD1LZ15"/>
<proteinExistence type="predicted"/>
<keyword evidence="2" id="KW-1185">Reference proteome</keyword>
<name>A0ABD1LZ15_9FABA</name>